<feature type="transmembrane region" description="Helical" evidence="14">
    <location>
        <begin position="267"/>
        <end position="289"/>
    </location>
</feature>
<evidence type="ECO:0000256" key="5">
    <source>
        <dbReference type="ARBA" id="ARBA00022692"/>
    </source>
</evidence>
<keyword evidence="4" id="KW-0813">Transport</keyword>
<dbReference type="GO" id="GO:0106166">
    <property type="term" value="F:spindle pole body-nuclear membrane anchor activity"/>
    <property type="evidence" value="ECO:0007669"/>
    <property type="project" value="TreeGrafter"/>
</dbReference>
<organism evidence="15 16">
    <name type="scientific">Podospora aff. communis PSN243</name>
    <dbReference type="NCBI Taxonomy" id="3040156"/>
    <lineage>
        <taxon>Eukaryota</taxon>
        <taxon>Fungi</taxon>
        <taxon>Dikarya</taxon>
        <taxon>Ascomycota</taxon>
        <taxon>Pezizomycotina</taxon>
        <taxon>Sordariomycetes</taxon>
        <taxon>Sordariomycetidae</taxon>
        <taxon>Sordariales</taxon>
        <taxon>Podosporaceae</taxon>
        <taxon>Podospora</taxon>
    </lineage>
</organism>
<keyword evidence="9" id="KW-0811">Translocation</keyword>
<evidence type="ECO:0000256" key="2">
    <source>
        <dbReference type="ARBA" id="ARBA00004567"/>
    </source>
</evidence>
<evidence type="ECO:0000256" key="8">
    <source>
        <dbReference type="ARBA" id="ARBA00022989"/>
    </source>
</evidence>
<name>A0AAV9H7R2_9PEZI</name>
<keyword evidence="11 14" id="KW-0472">Membrane</keyword>
<evidence type="ECO:0000256" key="12">
    <source>
        <dbReference type="ARBA" id="ARBA00023242"/>
    </source>
</evidence>
<evidence type="ECO:0000256" key="6">
    <source>
        <dbReference type="ARBA" id="ARBA00022816"/>
    </source>
</evidence>
<feature type="transmembrane region" description="Helical" evidence="14">
    <location>
        <begin position="147"/>
        <end position="167"/>
    </location>
</feature>
<keyword evidence="7" id="KW-0653">Protein transport</keyword>
<dbReference type="PANTHER" id="PTHR13269:SF6">
    <property type="entry name" value="NUCLEOPORIN NDC1"/>
    <property type="match status" value="1"/>
</dbReference>
<feature type="transmembrane region" description="Helical" evidence="14">
    <location>
        <begin position="102"/>
        <end position="122"/>
    </location>
</feature>
<dbReference type="GO" id="GO:0031965">
    <property type="term" value="C:nuclear membrane"/>
    <property type="evidence" value="ECO:0007669"/>
    <property type="project" value="UniProtKB-SubCell"/>
</dbReference>
<evidence type="ECO:0000313" key="16">
    <source>
        <dbReference type="Proteomes" id="UP001321760"/>
    </source>
</evidence>
<keyword evidence="16" id="KW-1185">Reference proteome</keyword>
<dbReference type="GO" id="GO:0070631">
    <property type="term" value="P:spindle pole body localization"/>
    <property type="evidence" value="ECO:0007669"/>
    <property type="project" value="TreeGrafter"/>
</dbReference>
<evidence type="ECO:0000256" key="14">
    <source>
        <dbReference type="SAM" id="Phobius"/>
    </source>
</evidence>
<gene>
    <name evidence="15" type="ORF">QBC34DRAFT_391579</name>
</gene>
<comment type="caution">
    <text evidence="15">The sequence shown here is derived from an EMBL/GenBank/DDBJ whole genome shotgun (WGS) entry which is preliminary data.</text>
</comment>
<evidence type="ECO:0000256" key="1">
    <source>
        <dbReference type="ARBA" id="ARBA00004232"/>
    </source>
</evidence>
<keyword evidence="8 14" id="KW-1133">Transmembrane helix</keyword>
<keyword evidence="5 14" id="KW-0812">Transmembrane</keyword>
<dbReference type="GO" id="GO:0051028">
    <property type="term" value="P:mRNA transport"/>
    <property type="evidence" value="ECO:0007669"/>
    <property type="project" value="UniProtKB-KW"/>
</dbReference>
<feature type="transmembrane region" description="Helical" evidence="14">
    <location>
        <begin position="214"/>
        <end position="232"/>
    </location>
</feature>
<reference evidence="15" key="1">
    <citation type="journal article" date="2023" name="Mol. Phylogenet. Evol.">
        <title>Genome-scale phylogeny and comparative genomics of the fungal order Sordariales.</title>
        <authorList>
            <person name="Hensen N."/>
            <person name="Bonometti L."/>
            <person name="Westerberg I."/>
            <person name="Brannstrom I.O."/>
            <person name="Guillou S."/>
            <person name="Cros-Aarteil S."/>
            <person name="Calhoun S."/>
            <person name="Haridas S."/>
            <person name="Kuo A."/>
            <person name="Mondo S."/>
            <person name="Pangilinan J."/>
            <person name="Riley R."/>
            <person name="LaButti K."/>
            <person name="Andreopoulos B."/>
            <person name="Lipzen A."/>
            <person name="Chen C."/>
            <person name="Yan M."/>
            <person name="Daum C."/>
            <person name="Ng V."/>
            <person name="Clum A."/>
            <person name="Steindorff A."/>
            <person name="Ohm R.A."/>
            <person name="Martin F."/>
            <person name="Silar P."/>
            <person name="Natvig D.O."/>
            <person name="Lalanne C."/>
            <person name="Gautier V."/>
            <person name="Ament-Velasquez S.L."/>
            <person name="Kruys A."/>
            <person name="Hutchinson M.I."/>
            <person name="Powell A.J."/>
            <person name="Barry K."/>
            <person name="Miller A.N."/>
            <person name="Grigoriev I.V."/>
            <person name="Debuchy R."/>
            <person name="Gladieux P."/>
            <person name="Hiltunen Thoren M."/>
            <person name="Johannesson H."/>
        </authorList>
    </citation>
    <scope>NUCLEOTIDE SEQUENCE</scope>
    <source>
        <strain evidence="15">PSN243</strain>
    </source>
</reference>
<evidence type="ECO:0000256" key="11">
    <source>
        <dbReference type="ARBA" id="ARBA00023136"/>
    </source>
</evidence>
<sequence>MAGGTVRRPSYKDVLQPALHRRFTTTGLILAAIAYGYAILLGRWNSFLWSWFPIGPVGLRFLFLMPTCFSLLILRIAQYHVGRRTSDSGVQTFLQHALKMQTVEALFTYTFAAYSFSLVYLWSLPGDAGLGWITYFAPDRARLNEKAIFFTTHFVVLGMYQGLLHFFKDDDRIALGTATLRKGDGKAEKPAQSPLQRVAAEFPRVAAKSFNQSLVSVLLSMVVYPVFLRATIWRTMLFFLRPIYNLPRTNLLPSSMPFSMSTLGRSLFGTFLLLVLLNTGNTAFSIFLAKEPLKNGKPLSSDSKDPNGSLLNGLKSKKDPIRCFAMWELAFIARDYEDRRKAIYEDIDRKGGPMWTQIYGICLEILKSIETRIDDYGKPPTPANPGAEETVEPKKRTTAPPKEDAIFQSTPQKPKFLEEVEKVVNQATIAPGQGSQLSPLAKKALASGKTGLLKVQNKVTGSDDPQGLFKELALKVLRSAAGWPFRQEYGRRLAHAVLGAPYGEPSLYINTVSALSLLAAQSLTEDKYGNVQRDVATIIRTLTTITKKLETFSTKLTPHWTDVNTVKACPEVEGVLVALKEALGQLIKEFAPYQRDLRLSLTDMRLAKEAAGTERKDEVVEMKQL</sequence>
<dbReference type="AlphaFoldDB" id="A0AAV9H7R2"/>
<evidence type="ECO:0000256" key="10">
    <source>
        <dbReference type="ARBA" id="ARBA00023132"/>
    </source>
</evidence>
<dbReference type="PANTHER" id="PTHR13269">
    <property type="entry name" value="NUCLEOPORIN NDC1"/>
    <property type="match status" value="1"/>
</dbReference>
<evidence type="ECO:0000256" key="9">
    <source>
        <dbReference type="ARBA" id="ARBA00023010"/>
    </source>
</evidence>
<evidence type="ECO:0000256" key="3">
    <source>
        <dbReference type="ARBA" id="ARBA00005760"/>
    </source>
</evidence>
<comment type="subcellular location">
    <subcellularLocation>
        <location evidence="1">Nucleus membrane</location>
        <topology evidence="1">Multi-pass membrane protein</topology>
    </subcellularLocation>
    <subcellularLocation>
        <location evidence="2">Nucleus</location>
        <location evidence="2">Nuclear pore complex</location>
    </subcellularLocation>
</comment>
<feature type="non-terminal residue" evidence="15">
    <location>
        <position position="625"/>
    </location>
</feature>
<feature type="compositionally biased region" description="Basic and acidic residues" evidence="13">
    <location>
        <begin position="391"/>
        <end position="405"/>
    </location>
</feature>
<evidence type="ECO:0000256" key="13">
    <source>
        <dbReference type="SAM" id="MobiDB-lite"/>
    </source>
</evidence>
<dbReference type="Pfam" id="PF09531">
    <property type="entry name" value="Ndc1_Nup"/>
    <property type="match status" value="1"/>
</dbReference>
<protein>
    <submittedName>
        <fullName evidence="15">Nucleoporin protein Ndc1-Nup</fullName>
    </submittedName>
</protein>
<keyword evidence="6" id="KW-0509">mRNA transport</keyword>
<proteinExistence type="inferred from homology"/>
<dbReference type="GO" id="GO:0006999">
    <property type="term" value="P:nuclear pore organization"/>
    <property type="evidence" value="ECO:0007669"/>
    <property type="project" value="TreeGrafter"/>
</dbReference>
<keyword evidence="12" id="KW-0539">Nucleus</keyword>
<dbReference type="GO" id="GO:0015031">
    <property type="term" value="P:protein transport"/>
    <property type="evidence" value="ECO:0007669"/>
    <property type="project" value="UniProtKB-KW"/>
</dbReference>
<dbReference type="GO" id="GO:0070762">
    <property type="term" value="C:nuclear pore transmembrane ring"/>
    <property type="evidence" value="ECO:0007669"/>
    <property type="project" value="TreeGrafter"/>
</dbReference>
<evidence type="ECO:0000256" key="4">
    <source>
        <dbReference type="ARBA" id="ARBA00022448"/>
    </source>
</evidence>
<feature type="region of interest" description="Disordered" evidence="13">
    <location>
        <begin position="377"/>
        <end position="408"/>
    </location>
</feature>
<dbReference type="InterPro" id="IPR019049">
    <property type="entry name" value="Nucleoporin_prot_Ndc1/Nup"/>
</dbReference>
<dbReference type="GO" id="GO:0005816">
    <property type="term" value="C:spindle pole body"/>
    <property type="evidence" value="ECO:0007669"/>
    <property type="project" value="TreeGrafter"/>
</dbReference>
<evidence type="ECO:0000256" key="7">
    <source>
        <dbReference type="ARBA" id="ARBA00022927"/>
    </source>
</evidence>
<feature type="transmembrane region" description="Helical" evidence="14">
    <location>
        <begin position="21"/>
        <end position="41"/>
    </location>
</feature>
<comment type="similarity">
    <text evidence="3">Belongs to the NDC1 family.</text>
</comment>
<reference evidence="15" key="2">
    <citation type="submission" date="2023-05" db="EMBL/GenBank/DDBJ databases">
        <authorList>
            <consortium name="Lawrence Berkeley National Laboratory"/>
            <person name="Steindorff A."/>
            <person name="Hensen N."/>
            <person name="Bonometti L."/>
            <person name="Westerberg I."/>
            <person name="Brannstrom I.O."/>
            <person name="Guillou S."/>
            <person name="Cros-Aarteil S."/>
            <person name="Calhoun S."/>
            <person name="Haridas S."/>
            <person name="Kuo A."/>
            <person name="Mondo S."/>
            <person name="Pangilinan J."/>
            <person name="Riley R."/>
            <person name="Labutti K."/>
            <person name="Andreopoulos B."/>
            <person name="Lipzen A."/>
            <person name="Chen C."/>
            <person name="Yanf M."/>
            <person name="Daum C."/>
            <person name="Ng V."/>
            <person name="Clum A."/>
            <person name="Ohm R."/>
            <person name="Martin F."/>
            <person name="Silar P."/>
            <person name="Natvig D."/>
            <person name="Lalanne C."/>
            <person name="Gautier V."/>
            <person name="Ament-Velasquez S.L."/>
            <person name="Kruys A."/>
            <person name="Hutchinson M.I."/>
            <person name="Powell A.J."/>
            <person name="Barry K."/>
            <person name="Miller A.N."/>
            <person name="Grigoriev I.V."/>
            <person name="Debuchy R."/>
            <person name="Gladieux P."/>
            <person name="Thoren M.H."/>
            <person name="Johannesson H."/>
        </authorList>
    </citation>
    <scope>NUCLEOTIDE SEQUENCE</scope>
    <source>
        <strain evidence="15">PSN243</strain>
    </source>
</reference>
<keyword evidence="10" id="KW-0906">Nuclear pore complex</keyword>
<dbReference type="EMBL" id="MU865915">
    <property type="protein sequence ID" value="KAK4455106.1"/>
    <property type="molecule type" value="Genomic_DNA"/>
</dbReference>
<evidence type="ECO:0000313" key="15">
    <source>
        <dbReference type="EMBL" id="KAK4455106.1"/>
    </source>
</evidence>
<feature type="transmembrane region" description="Helical" evidence="14">
    <location>
        <begin position="61"/>
        <end position="81"/>
    </location>
</feature>
<dbReference type="Proteomes" id="UP001321760">
    <property type="component" value="Unassembled WGS sequence"/>
</dbReference>
<accession>A0AAV9H7R2</accession>